<keyword evidence="2" id="KW-1185">Reference proteome</keyword>
<dbReference type="InParanoid" id="A0A2G4YP26"/>
<organism evidence="1 2">
    <name type="scientific">Paremcibacter congregatus</name>
    <dbReference type="NCBI Taxonomy" id="2043170"/>
    <lineage>
        <taxon>Bacteria</taxon>
        <taxon>Pseudomonadati</taxon>
        <taxon>Pseudomonadota</taxon>
        <taxon>Alphaproteobacteria</taxon>
        <taxon>Emcibacterales</taxon>
        <taxon>Emcibacteraceae</taxon>
        <taxon>Paremcibacter</taxon>
    </lineage>
</organism>
<name>A0A2G4YP26_9PROT</name>
<accession>A0A2G4YP26</accession>
<gene>
    <name evidence="1" type="ORF">CRD36_12835</name>
</gene>
<sequence length="191" mass="21418">MQLRHILKTFLGVFLLTGLLAGCGFKPMYGQFSDGKSDLRDVMANIRVDSITEEGRPSRIGQVIRNNLMDRLTPYGETKSAEYILRVTFLIEEHGYGIREDESVTLQNLKLITAYQLEEVATSKVILDSAARGLVTYDLAQSDYSNMIARNASLGRLVEEVSNQMATRIGAYFSQNEAQQKTPQKTTQNTQ</sequence>
<dbReference type="PROSITE" id="PS51257">
    <property type="entry name" value="PROKAR_LIPOPROTEIN"/>
    <property type="match status" value="1"/>
</dbReference>
<protein>
    <recommendedName>
        <fullName evidence="3">LPS-assembly lipoprotein LptE</fullName>
    </recommendedName>
</protein>
<dbReference type="RefSeq" id="WP_099473898.1">
    <property type="nucleotide sequence ID" value="NZ_CP041025.1"/>
</dbReference>
<evidence type="ECO:0000313" key="2">
    <source>
        <dbReference type="Proteomes" id="UP000229730"/>
    </source>
</evidence>
<comment type="caution">
    <text evidence="1">The sequence shown here is derived from an EMBL/GenBank/DDBJ whole genome shotgun (WGS) entry which is preliminary data.</text>
</comment>
<dbReference type="Proteomes" id="UP000229730">
    <property type="component" value="Unassembled WGS sequence"/>
</dbReference>
<proteinExistence type="predicted"/>
<dbReference type="OrthoDB" id="8480109at2"/>
<dbReference type="AlphaFoldDB" id="A0A2G4YP26"/>
<dbReference type="Gene3D" id="3.30.160.150">
    <property type="entry name" value="Lipoprotein like domain"/>
    <property type="match status" value="1"/>
</dbReference>
<evidence type="ECO:0008006" key="3">
    <source>
        <dbReference type="Google" id="ProtNLM"/>
    </source>
</evidence>
<evidence type="ECO:0000313" key="1">
    <source>
        <dbReference type="EMBL" id="PHZ84082.1"/>
    </source>
</evidence>
<reference evidence="1 2" key="1">
    <citation type="submission" date="2017-10" db="EMBL/GenBank/DDBJ databases">
        <title>Frigbacter circumglobatus gen. nov. sp. nov., isolated from sediment cultured in situ.</title>
        <authorList>
            <person name="Zhao Z."/>
        </authorList>
    </citation>
    <scope>NUCLEOTIDE SEQUENCE [LARGE SCALE GENOMIC DNA]</scope>
    <source>
        <strain evidence="1 2">ZYL</strain>
    </source>
</reference>
<dbReference type="EMBL" id="PDEM01000025">
    <property type="protein sequence ID" value="PHZ84082.1"/>
    <property type="molecule type" value="Genomic_DNA"/>
</dbReference>